<dbReference type="AlphaFoldDB" id="A0ABD1LAP1"/>
<proteinExistence type="predicted"/>
<dbReference type="Proteomes" id="UP001603857">
    <property type="component" value="Unassembled WGS sequence"/>
</dbReference>
<dbReference type="EMBL" id="JBGMDY010000010">
    <property type="protein sequence ID" value="KAL2320075.1"/>
    <property type="molecule type" value="Genomic_DNA"/>
</dbReference>
<accession>A0ABD1LAP1</accession>
<gene>
    <name evidence="1" type="ORF">Fmac_029044</name>
</gene>
<keyword evidence="2" id="KW-1185">Reference proteome</keyword>
<name>A0ABD1LAP1_9FABA</name>
<evidence type="ECO:0000313" key="1">
    <source>
        <dbReference type="EMBL" id="KAL2320075.1"/>
    </source>
</evidence>
<evidence type="ECO:0000313" key="2">
    <source>
        <dbReference type="Proteomes" id="UP001603857"/>
    </source>
</evidence>
<protein>
    <submittedName>
        <fullName evidence="1">Uncharacterized protein</fullName>
    </submittedName>
</protein>
<comment type="caution">
    <text evidence="1">The sequence shown here is derived from an EMBL/GenBank/DDBJ whole genome shotgun (WGS) entry which is preliminary data.</text>
</comment>
<organism evidence="1 2">
    <name type="scientific">Flemingia macrophylla</name>
    <dbReference type="NCBI Taxonomy" id="520843"/>
    <lineage>
        <taxon>Eukaryota</taxon>
        <taxon>Viridiplantae</taxon>
        <taxon>Streptophyta</taxon>
        <taxon>Embryophyta</taxon>
        <taxon>Tracheophyta</taxon>
        <taxon>Spermatophyta</taxon>
        <taxon>Magnoliopsida</taxon>
        <taxon>eudicotyledons</taxon>
        <taxon>Gunneridae</taxon>
        <taxon>Pentapetalae</taxon>
        <taxon>rosids</taxon>
        <taxon>fabids</taxon>
        <taxon>Fabales</taxon>
        <taxon>Fabaceae</taxon>
        <taxon>Papilionoideae</taxon>
        <taxon>50 kb inversion clade</taxon>
        <taxon>NPAAA clade</taxon>
        <taxon>indigoferoid/millettioid clade</taxon>
        <taxon>Phaseoleae</taxon>
        <taxon>Flemingia</taxon>
    </lineage>
</organism>
<sequence>MRPVDLGWQPIQCFYPKSVERHTKRPTDSGPRLNSNLSYQIRSAPWEGLLDQVDLISLTTQLSGMNMLPGFEGQLPFELETG</sequence>
<reference evidence="1 2" key="1">
    <citation type="submission" date="2024-08" db="EMBL/GenBank/DDBJ databases">
        <title>Insights into the chromosomal genome structure of Flemingia macrophylla.</title>
        <authorList>
            <person name="Ding Y."/>
            <person name="Zhao Y."/>
            <person name="Bi W."/>
            <person name="Wu M."/>
            <person name="Zhao G."/>
            <person name="Gong Y."/>
            <person name="Li W."/>
            <person name="Zhang P."/>
        </authorList>
    </citation>
    <scope>NUCLEOTIDE SEQUENCE [LARGE SCALE GENOMIC DNA]</scope>
    <source>
        <strain evidence="1">DYQJB</strain>
        <tissue evidence="1">Leaf</tissue>
    </source>
</reference>